<dbReference type="PANTHER" id="PTHR16121:SF2">
    <property type="entry name" value="CAP-SPECIFIC MRNA (NUCLEOSIDE-2'-O-)-METHYLTRANSFERASE 2"/>
    <property type="match status" value="1"/>
</dbReference>
<dbReference type="GO" id="GO:0005737">
    <property type="term" value="C:cytoplasm"/>
    <property type="evidence" value="ECO:0007669"/>
    <property type="project" value="TreeGrafter"/>
</dbReference>
<evidence type="ECO:0000259" key="8">
    <source>
        <dbReference type="PROSITE" id="PS51614"/>
    </source>
</evidence>
<dbReference type="AlphaFoldDB" id="A0A8S1H596"/>
<feature type="binding site" evidence="7">
    <location>
        <position position="248"/>
    </location>
    <ligand>
        <name>S-adenosyl-L-methionine</name>
        <dbReference type="ChEBI" id="CHEBI:59789"/>
    </ligand>
</feature>
<comment type="caution">
    <text evidence="9">The sequence shown here is derived from an EMBL/GenBank/DDBJ whole genome shotgun (WGS) entry which is preliminary data.</text>
</comment>
<keyword evidence="3 7" id="KW-0489">Methyltransferase</keyword>
<dbReference type="GO" id="GO:0004483">
    <property type="term" value="F:methyltransferase cap1 activity"/>
    <property type="evidence" value="ECO:0007669"/>
    <property type="project" value="TreeGrafter"/>
</dbReference>
<evidence type="ECO:0000256" key="6">
    <source>
        <dbReference type="ARBA" id="ARBA00049477"/>
    </source>
</evidence>
<evidence type="ECO:0000313" key="10">
    <source>
        <dbReference type="Proteomes" id="UP000835052"/>
    </source>
</evidence>
<dbReference type="Gene3D" id="3.40.50.150">
    <property type="entry name" value="Vaccinia Virus protein VP39"/>
    <property type="match status" value="1"/>
</dbReference>
<dbReference type="OrthoDB" id="429597at2759"/>
<dbReference type="EMBL" id="CAJGYM010000008">
    <property type="protein sequence ID" value="CAD6188610.1"/>
    <property type="molecule type" value="Genomic_DNA"/>
</dbReference>
<dbReference type="PROSITE" id="PS51614">
    <property type="entry name" value="SAM_MT_ADRIFT"/>
    <property type="match status" value="1"/>
</dbReference>
<dbReference type="EC" id="2.1.1.296" evidence="1"/>
<dbReference type="InterPro" id="IPR050851">
    <property type="entry name" value="mRNA_Cap_2O-Ribose_MeTrfase"/>
</dbReference>
<dbReference type="GO" id="GO:0032259">
    <property type="term" value="P:methylation"/>
    <property type="evidence" value="ECO:0007669"/>
    <property type="project" value="UniProtKB-KW"/>
</dbReference>
<evidence type="ECO:0000256" key="3">
    <source>
        <dbReference type="ARBA" id="ARBA00022603"/>
    </source>
</evidence>
<dbReference type="SUPFAM" id="SSF53335">
    <property type="entry name" value="S-adenosyl-L-methionine-dependent methyltransferases"/>
    <property type="match status" value="1"/>
</dbReference>
<dbReference type="GO" id="GO:0120550">
    <property type="term" value="F:methyltransferase cap2 activity"/>
    <property type="evidence" value="ECO:0007669"/>
    <property type="project" value="UniProtKB-EC"/>
</dbReference>
<keyword evidence="5 7" id="KW-0949">S-adenosyl-L-methionine</keyword>
<organism evidence="9 10">
    <name type="scientific">Caenorhabditis auriculariae</name>
    <dbReference type="NCBI Taxonomy" id="2777116"/>
    <lineage>
        <taxon>Eukaryota</taxon>
        <taxon>Metazoa</taxon>
        <taxon>Ecdysozoa</taxon>
        <taxon>Nematoda</taxon>
        <taxon>Chromadorea</taxon>
        <taxon>Rhabditida</taxon>
        <taxon>Rhabditina</taxon>
        <taxon>Rhabditomorpha</taxon>
        <taxon>Rhabditoidea</taxon>
        <taxon>Rhabditidae</taxon>
        <taxon>Peloderinae</taxon>
        <taxon>Caenorhabditis</taxon>
    </lineage>
</organism>
<accession>A0A8S1H596</accession>
<keyword evidence="4 7" id="KW-0808">Transferase</keyword>
<keyword evidence="10" id="KW-1185">Reference proteome</keyword>
<gene>
    <name evidence="9" type="ORF">CAUJ_LOCUS4529</name>
</gene>
<dbReference type="InterPro" id="IPR025807">
    <property type="entry name" value="Adrift-typ_MeTrfase"/>
</dbReference>
<evidence type="ECO:0000256" key="5">
    <source>
        <dbReference type="ARBA" id="ARBA00022691"/>
    </source>
</evidence>
<comment type="catalytic activity">
    <reaction evidence="6">
        <text>a 5'-end (N(7)-methyl 5'-triphosphoguanosine)-(2'-O-methyl-ribonucleoside)-(ribonucleotide) in mRNA + S-adenosyl-L-methionine = a 5'-end (N(7)-methyl 5'-triphosphoguanosine)-(2'-O-methyl-ribonucleoside)-(2'-O-methyl-ribonucleotide) in mRNA + S-adenosyl-L-homocysteine + H(+)</text>
        <dbReference type="Rhea" id="RHEA:67024"/>
        <dbReference type="Rhea" id="RHEA-COMP:17169"/>
        <dbReference type="Rhea" id="RHEA-COMP:17170"/>
        <dbReference type="ChEBI" id="CHEBI:15378"/>
        <dbReference type="ChEBI" id="CHEBI:57856"/>
        <dbReference type="ChEBI" id="CHEBI:59789"/>
        <dbReference type="ChEBI" id="CHEBI:167612"/>
        <dbReference type="ChEBI" id="CHEBI:167614"/>
        <dbReference type="EC" id="2.1.1.296"/>
    </reaction>
</comment>
<feature type="active site" description="Proton acceptor" evidence="7">
    <location>
        <position position="288"/>
    </location>
</feature>
<dbReference type="PANTHER" id="PTHR16121">
    <property type="entry name" value="CAP-SPECIFIC MRNA (NUCLEOSIDE-2'-O-)-METHYLTRANSFERASE 1-RELATED"/>
    <property type="match status" value="1"/>
</dbReference>
<feature type="domain" description="Adrift-type SAM-dependent 2'-O-MTase" evidence="8">
    <location>
        <begin position="125"/>
        <end position="335"/>
    </location>
</feature>
<evidence type="ECO:0000313" key="9">
    <source>
        <dbReference type="EMBL" id="CAD6188610.1"/>
    </source>
</evidence>
<evidence type="ECO:0000256" key="1">
    <source>
        <dbReference type="ARBA" id="ARBA00012770"/>
    </source>
</evidence>
<reference evidence="9" key="1">
    <citation type="submission" date="2020-10" db="EMBL/GenBank/DDBJ databases">
        <authorList>
            <person name="Kikuchi T."/>
        </authorList>
    </citation>
    <scope>NUCLEOTIDE SEQUENCE</scope>
    <source>
        <strain evidence="9">NKZ352</strain>
    </source>
</reference>
<feature type="binding site" evidence="7">
    <location>
        <position position="181"/>
    </location>
    <ligand>
        <name>S-adenosyl-L-methionine</name>
        <dbReference type="ChEBI" id="CHEBI:59789"/>
    </ligand>
</feature>
<sequence>MRFFHLARISISSSQKPRKPLQCAIGAARPARKRQCSFPNDPIMFEVCSSIKEFHFRSIEDSTEEKPDAVSKDFRKLKSSLLDYQERVHEVCSTSEGKVEWRQNTRNTHGLSRAPKVMRRYYNCEWTSQAFCKFLEILARYPSLTNNTKNSFKSFHICEGPGHFIAALDLHFCSHQPHVHWKWNANTLNPYHEGNKASDMFLNDSLMIGNLQNWVFGPEDDGDIFKFDGQYLQELKEKIGTFDLITADGSSYTRDDPGRQESETLPLLKAEANVALSLLNQGGNFVLKHYTCYNEETREFLLWILSFFMDFYDFKPMCSKSGNSERYLICLNFKGRHFDCNKFARRIDSHELFLCESFFTQLQKEAIWANLRHFHSPARPGPKNDGKLIRIFLERINATKLRRTVRESQLSIDIDADEQSNSVETARDSFHQNLPDGVPSRYAFSIVLLGNADFLRMSRKELIDQKIFVFSPKKEDGCVRSSLFTSPVLLHSATLIDDTVGPSQREKRS</sequence>
<proteinExistence type="predicted"/>
<evidence type="ECO:0000256" key="4">
    <source>
        <dbReference type="ARBA" id="ARBA00022679"/>
    </source>
</evidence>
<dbReference type="Pfam" id="PF01728">
    <property type="entry name" value="FtsJ"/>
    <property type="match status" value="1"/>
</dbReference>
<name>A0A8S1H596_9PELO</name>
<dbReference type="GO" id="GO:0006370">
    <property type="term" value="P:7-methylguanosine mRNA capping"/>
    <property type="evidence" value="ECO:0007669"/>
    <property type="project" value="TreeGrafter"/>
</dbReference>
<dbReference type="InterPro" id="IPR002877">
    <property type="entry name" value="RNA_MeTrfase_FtsJ_dom"/>
</dbReference>
<dbReference type="InterPro" id="IPR029063">
    <property type="entry name" value="SAM-dependent_MTases_sf"/>
</dbReference>
<dbReference type="GO" id="GO:0005634">
    <property type="term" value="C:nucleus"/>
    <property type="evidence" value="ECO:0007669"/>
    <property type="project" value="UniProtKB-ARBA"/>
</dbReference>
<protein>
    <recommendedName>
        <fullName evidence="2">Cap-specific mRNA (nucleoside-2'-O-)-methyltransferase 2</fullName>
        <ecNumber evidence="1">2.1.1.296</ecNumber>
    </recommendedName>
</protein>
<feature type="binding site" evidence="7">
    <location>
        <position position="162"/>
    </location>
    <ligand>
        <name>S-adenosyl-L-methionine</name>
        <dbReference type="ChEBI" id="CHEBI:59789"/>
    </ligand>
</feature>
<dbReference type="Proteomes" id="UP000835052">
    <property type="component" value="Unassembled WGS sequence"/>
</dbReference>
<evidence type="ECO:0000256" key="7">
    <source>
        <dbReference type="PROSITE-ProRule" id="PRU00946"/>
    </source>
</evidence>
<evidence type="ECO:0000256" key="2">
    <source>
        <dbReference type="ARBA" id="ARBA00021134"/>
    </source>
</evidence>